<dbReference type="AlphaFoldDB" id="A0A5D3DYX3"/>
<dbReference type="Gene3D" id="2.60.40.10">
    <property type="entry name" value="Immunoglobulins"/>
    <property type="match status" value="1"/>
</dbReference>
<dbReference type="GO" id="GO:0004553">
    <property type="term" value="F:hydrolase activity, hydrolyzing O-glycosyl compounds"/>
    <property type="evidence" value="ECO:0007669"/>
    <property type="project" value="InterPro"/>
</dbReference>
<evidence type="ECO:0000259" key="2">
    <source>
        <dbReference type="Pfam" id="PF02922"/>
    </source>
</evidence>
<protein>
    <submittedName>
        <fullName evidence="3">Isoamylase 1</fullName>
    </submittedName>
</protein>
<sequence length="300" mass="33598">MELVTRSAASLFSSASFLCVSNLSFPECRRRNLKQNVVRGRRRNDICFDLDANWIHSSLNRARNRGAEVGTSVAVAEEFEISNLNRFEVFDGTPTPFGATARDDGINFAIYSANAVSATLCLMHLSDLQENIVTQEITLDPLTNKTGDVWHVFLKGDFTEMLYGYKFDGKFSPQEGCYFDPSRILLDPYAKAVISRGEFGALGPNDNCWPQMAGMVPTANEKIKNDLILIQSMSSIKAYDNQSFKVQVDSLVLTPYCNNKWRSLVWLTKEAIPTGKVIKNKKPKRHEISLPSVPKVACRP</sequence>
<dbReference type="EMBL" id="SSTD01002102">
    <property type="protein sequence ID" value="TYK28535.1"/>
    <property type="molecule type" value="Genomic_DNA"/>
</dbReference>
<dbReference type="InterPro" id="IPR013783">
    <property type="entry name" value="Ig-like_fold"/>
</dbReference>
<gene>
    <name evidence="3" type="ORF">E5676_scaffold629G001790</name>
</gene>
<comment type="caution">
    <text evidence="3">The sequence shown here is derived from an EMBL/GenBank/DDBJ whole genome shotgun (WGS) entry which is preliminary data.</text>
</comment>
<dbReference type="FunFam" id="2.60.40.10:FF:001593">
    <property type="entry name" value="Isoamylase 1, chloroplastic"/>
    <property type="match status" value="1"/>
</dbReference>
<dbReference type="Pfam" id="PF02922">
    <property type="entry name" value="CBM_48"/>
    <property type="match status" value="1"/>
</dbReference>
<feature type="domain" description="Glycoside hydrolase family 13 N-terminal" evidence="2">
    <location>
        <begin position="96"/>
        <end position="190"/>
    </location>
</feature>
<dbReference type="CDD" id="cd02856">
    <property type="entry name" value="E_set_GDE_Isoamylase_N"/>
    <property type="match status" value="1"/>
</dbReference>
<evidence type="ECO:0000313" key="3">
    <source>
        <dbReference type="EMBL" id="TYK28535.1"/>
    </source>
</evidence>
<accession>A0A5D3DYX3</accession>
<dbReference type="SUPFAM" id="SSF81296">
    <property type="entry name" value="E set domains"/>
    <property type="match status" value="1"/>
</dbReference>
<dbReference type="GO" id="GO:0005975">
    <property type="term" value="P:carbohydrate metabolic process"/>
    <property type="evidence" value="ECO:0007669"/>
    <property type="project" value="InterPro"/>
</dbReference>
<evidence type="ECO:0000256" key="1">
    <source>
        <dbReference type="ARBA" id="ARBA00008061"/>
    </source>
</evidence>
<dbReference type="InterPro" id="IPR014756">
    <property type="entry name" value="Ig_E-set"/>
</dbReference>
<organism evidence="3 4">
    <name type="scientific">Cucumis melo var. makuwa</name>
    <name type="common">Oriental melon</name>
    <dbReference type="NCBI Taxonomy" id="1194695"/>
    <lineage>
        <taxon>Eukaryota</taxon>
        <taxon>Viridiplantae</taxon>
        <taxon>Streptophyta</taxon>
        <taxon>Embryophyta</taxon>
        <taxon>Tracheophyta</taxon>
        <taxon>Spermatophyta</taxon>
        <taxon>Magnoliopsida</taxon>
        <taxon>eudicotyledons</taxon>
        <taxon>Gunneridae</taxon>
        <taxon>Pentapetalae</taxon>
        <taxon>rosids</taxon>
        <taxon>fabids</taxon>
        <taxon>Cucurbitales</taxon>
        <taxon>Cucurbitaceae</taxon>
        <taxon>Benincaseae</taxon>
        <taxon>Cucumis</taxon>
    </lineage>
</organism>
<name>A0A5D3DYX3_CUCMM</name>
<dbReference type="PANTHER" id="PTHR43002">
    <property type="entry name" value="GLYCOGEN DEBRANCHING ENZYME"/>
    <property type="match status" value="1"/>
</dbReference>
<dbReference type="InterPro" id="IPR044505">
    <property type="entry name" value="GlgX_Isoamylase_N_E_set"/>
</dbReference>
<proteinExistence type="inferred from homology"/>
<reference evidence="3 4" key="1">
    <citation type="submission" date="2019-08" db="EMBL/GenBank/DDBJ databases">
        <title>Draft genome sequences of two oriental melons (Cucumis melo L. var makuwa).</title>
        <authorList>
            <person name="Kwon S.-Y."/>
        </authorList>
    </citation>
    <scope>NUCLEOTIDE SEQUENCE [LARGE SCALE GENOMIC DNA]</scope>
    <source>
        <strain evidence="4">cv. Chang Bougi</strain>
        <tissue evidence="3">Leaf</tissue>
    </source>
</reference>
<dbReference type="Proteomes" id="UP000321947">
    <property type="component" value="Unassembled WGS sequence"/>
</dbReference>
<comment type="similarity">
    <text evidence="1">Belongs to the glycosyl hydrolase 13 family.</text>
</comment>
<dbReference type="InterPro" id="IPR004193">
    <property type="entry name" value="Glyco_hydro_13_N"/>
</dbReference>
<evidence type="ECO:0000313" key="4">
    <source>
        <dbReference type="Proteomes" id="UP000321947"/>
    </source>
</evidence>